<dbReference type="Proteomes" id="UP000199400">
    <property type="component" value="Unassembled WGS sequence"/>
</dbReference>
<dbReference type="InterPro" id="IPR055531">
    <property type="entry name" value="DUF7107"/>
</dbReference>
<dbReference type="RefSeq" id="WP_275937614.1">
    <property type="nucleotide sequence ID" value="NZ_FOMX01000071.1"/>
</dbReference>
<accession>A0A1I2IMP8</accession>
<sequence>ICKDYVCVTPPECQVDADCDPGEICKDYVCVDPRPTCKYDSDCPDHHVCKYGKCKEICKRFVDSQCE</sequence>
<protein>
    <recommendedName>
        <fullName evidence="1">DUF7107 domain-containing protein</fullName>
    </recommendedName>
</protein>
<keyword evidence="3" id="KW-1185">Reference proteome</keyword>
<feature type="non-terminal residue" evidence="2">
    <location>
        <position position="1"/>
    </location>
</feature>
<name>A0A1I2IMP8_9BACT</name>
<evidence type="ECO:0000313" key="3">
    <source>
        <dbReference type="Proteomes" id="UP000199400"/>
    </source>
</evidence>
<organism evidence="2 3">
    <name type="scientific">Nannocystis exedens</name>
    <dbReference type="NCBI Taxonomy" id="54"/>
    <lineage>
        <taxon>Bacteria</taxon>
        <taxon>Pseudomonadati</taxon>
        <taxon>Myxococcota</taxon>
        <taxon>Polyangia</taxon>
        <taxon>Nannocystales</taxon>
        <taxon>Nannocystaceae</taxon>
        <taxon>Nannocystis</taxon>
    </lineage>
</organism>
<feature type="domain" description="DUF7107" evidence="1">
    <location>
        <begin position="12"/>
        <end position="54"/>
    </location>
</feature>
<proteinExistence type="predicted"/>
<reference evidence="3" key="1">
    <citation type="submission" date="2016-10" db="EMBL/GenBank/DDBJ databases">
        <authorList>
            <person name="Varghese N."/>
            <person name="Submissions S."/>
        </authorList>
    </citation>
    <scope>NUCLEOTIDE SEQUENCE [LARGE SCALE GENOMIC DNA]</scope>
    <source>
        <strain evidence="3">ATCC 25963</strain>
    </source>
</reference>
<dbReference type="EMBL" id="FOMX01000071">
    <property type="protein sequence ID" value="SFF42898.1"/>
    <property type="molecule type" value="Genomic_DNA"/>
</dbReference>
<evidence type="ECO:0000259" key="1">
    <source>
        <dbReference type="Pfam" id="PF23416"/>
    </source>
</evidence>
<evidence type="ECO:0000313" key="2">
    <source>
        <dbReference type="EMBL" id="SFF42898.1"/>
    </source>
</evidence>
<dbReference type="AlphaFoldDB" id="A0A1I2IMP8"/>
<gene>
    <name evidence="2" type="ORF">SAMN02745121_08804</name>
</gene>
<dbReference type="Pfam" id="PF23416">
    <property type="entry name" value="DUF7107"/>
    <property type="match status" value="1"/>
</dbReference>